<sequence length="352" mass="39118">MPTTASVFRFTIIMTAFVNTGYIPLAVVSSFCRKEDNLFGTDCSANGVAYVSFSQWASVILAYTLVYHMMEQPLEHYEILEEKEEEDVVEEISGIIQEEPVDNRLSRPLLVEADWPGLEDKETELCKTPFIARLFNSISHTNIPDDLDSMAKENPNSPKSIKCLAEPKMVKKMRIVAVNTPLRHILQPPVFASVLGILVGIIPGLKSIAFTSDSPLDVLTNSLDIISEATVPSIMLVIGGMLLEGPNESKLGTRTTVGIIVARLLVLPLIGIGVLYLADKWHCLIQDDQLYRFVLFLQYTTPSAILLAAMARLRGYAVGEASALLFWQHVFAMFSLALHIFIYIKLFSKSFS</sequence>
<reference evidence="1 2" key="1">
    <citation type="journal article" date="2023" name="Science">
        <title>Complex scaffold remodeling in plant triterpene biosynthesis.</title>
        <authorList>
            <person name="De La Pena R."/>
            <person name="Hodgson H."/>
            <person name="Liu J.C."/>
            <person name="Stephenson M.J."/>
            <person name="Martin A.C."/>
            <person name="Owen C."/>
            <person name="Harkess A."/>
            <person name="Leebens-Mack J."/>
            <person name="Jimenez L.E."/>
            <person name="Osbourn A."/>
            <person name="Sattely E.S."/>
        </authorList>
    </citation>
    <scope>NUCLEOTIDE SEQUENCE [LARGE SCALE GENOMIC DNA]</scope>
    <source>
        <strain evidence="2">cv. JPN11</strain>
        <tissue evidence="1">Leaf</tissue>
    </source>
</reference>
<evidence type="ECO:0000313" key="2">
    <source>
        <dbReference type="Proteomes" id="UP001164539"/>
    </source>
</evidence>
<evidence type="ECO:0000313" key="1">
    <source>
        <dbReference type="EMBL" id="KAJ4706990.1"/>
    </source>
</evidence>
<gene>
    <name evidence="1" type="ORF">OWV82_020568</name>
</gene>
<name>A0ACC1X6B2_MELAZ</name>
<dbReference type="EMBL" id="CM051404">
    <property type="protein sequence ID" value="KAJ4706990.1"/>
    <property type="molecule type" value="Genomic_DNA"/>
</dbReference>
<proteinExistence type="predicted"/>
<protein>
    <submittedName>
        <fullName evidence="1">Auxin efflux carrier family protein</fullName>
    </submittedName>
</protein>
<comment type="caution">
    <text evidence="1">The sequence shown here is derived from an EMBL/GenBank/DDBJ whole genome shotgun (WGS) entry which is preliminary data.</text>
</comment>
<keyword evidence="2" id="KW-1185">Reference proteome</keyword>
<accession>A0ACC1X6B2</accession>
<organism evidence="1 2">
    <name type="scientific">Melia azedarach</name>
    <name type="common">Chinaberry tree</name>
    <dbReference type="NCBI Taxonomy" id="155640"/>
    <lineage>
        <taxon>Eukaryota</taxon>
        <taxon>Viridiplantae</taxon>
        <taxon>Streptophyta</taxon>
        <taxon>Embryophyta</taxon>
        <taxon>Tracheophyta</taxon>
        <taxon>Spermatophyta</taxon>
        <taxon>Magnoliopsida</taxon>
        <taxon>eudicotyledons</taxon>
        <taxon>Gunneridae</taxon>
        <taxon>Pentapetalae</taxon>
        <taxon>rosids</taxon>
        <taxon>malvids</taxon>
        <taxon>Sapindales</taxon>
        <taxon>Meliaceae</taxon>
        <taxon>Melia</taxon>
    </lineage>
</organism>
<dbReference type="Proteomes" id="UP001164539">
    <property type="component" value="Chromosome 11"/>
</dbReference>